<evidence type="ECO:0000256" key="3">
    <source>
        <dbReference type="SAM" id="MobiDB-lite"/>
    </source>
</evidence>
<accession>A0A8K0CD29</accession>
<dbReference type="InterPro" id="IPR050342">
    <property type="entry name" value="HMGB"/>
</dbReference>
<feature type="DNA-binding region" description="HMG box" evidence="2">
    <location>
        <begin position="52"/>
        <end position="120"/>
    </location>
</feature>
<sequence length="259" mass="31007">MGQGKLISFLNVLGSYRNLLTNRITVSLNQQNANLKTKTREKLKNLKIPEQPKRPLTPYFRFLTEKRGLVQKQHPGWKLGEIAKQCAEDWKNLSKDVKEKYQQDYNDEAKIYEHKQEQFKLSLTKEQQEALSSAQKEKRQTKKKRIMRKRYRESGKPKRPTGTFLFFIKDKWTLPENKNKKLTELLSLYKNEWNNISDSEKQKYIQMHEKDKQRYEKEMTAWEARMIKEGNMDLIRKESQIITIAKPLQLDNVKEKKNK</sequence>
<dbReference type="GO" id="GO:0005634">
    <property type="term" value="C:nucleus"/>
    <property type="evidence" value="ECO:0007669"/>
    <property type="project" value="UniProtKB-UniRule"/>
</dbReference>
<dbReference type="InterPro" id="IPR009071">
    <property type="entry name" value="HMG_box_dom"/>
</dbReference>
<keyword evidence="2" id="KW-0539">Nucleus</keyword>
<dbReference type="InterPro" id="IPR036910">
    <property type="entry name" value="HMG_box_dom_sf"/>
</dbReference>
<dbReference type="GO" id="GO:0003677">
    <property type="term" value="F:DNA binding"/>
    <property type="evidence" value="ECO:0007669"/>
    <property type="project" value="UniProtKB-UniRule"/>
</dbReference>
<dbReference type="SMART" id="SM00398">
    <property type="entry name" value="HMG"/>
    <property type="match status" value="2"/>
</dbReference>
<keyword evidence="6" id="KW-1185">Reference proteome</keyword>
<reference evidence="5" key="1">
    <citation type="submission" date="2019-08" db="EMBL/GenBank/DDBJ databases">
        <title>The genome of the North American firefly Photinus pyralis.</title>
        <authorList>
            <consortium name="Photinus pyralis genome working group"/>
            <person name="Fallon T.R."/>
            <person name="Sander Lower S.E."/>
            <person name="Weng J.-K."/>
        </authorList>
    </citation>
    <scope>NUCLEOTIDE SEQUENCE</scope>
    <source>
        <strain evidence="5">TRF0915ILg1</strain>
        <tissue evidence="5">Whole body</tissue>
    </source>
</reference>
<protein>
    <recommendedName>
        <fullName evidence="4">HMG box domain-containing protein</fullName>
    </recommendedName>
</protein>
<feature type="domain" description="HMG box" evidence="4">
    <location>
        <begin position="157"/>
        <end position="223"/>
    </location>
</feature>
<dbReference type="SUPFAM" id="SSF47095">
    <property type="entry name" value="HMG-box"/>
    <property type="match status" value="2"/>
</dbReference>
<feature type="DNA-binding region" description="HMG box" evidence="2">
    <location>
        <begin position="157"/>
        <end position="223"/>
    </location>
</feature>
<dbReference type="Pfam" id="PF00505">
    <property type="entry name" value="HMG_box"/>
    <property type="match status" value="1"/>
</dbReference>
<evidence type="ECO:0000313" key="6">
    <source>
        <dbReference type="Proteomes" id="UP000801492"/>
    </source>
</evidence>
<evidence type="ECO:0000256" key="2">
    <source>
        <dbReference type="PROSITE-ProRule" id="PRU00267"/>
    </source>
</evidence>
<dbReference type="PANTHER" id="PTHR48112:SF22">
    <property type="entry name" value="MITOCHONDRIAL TRANSCRIPTION FACTOR A, ISOFORM B"/>
    <property type="match status" value="1"/>
</dbReference>
<evidence type="ECO:0000259" key="4">
    <source>
        <dbReference type="PROSITE" id="PS50118"/>
    </source>
</evidence>
<feature type="domain" description="HMG box" evidence="4">
    <location>
        <begin position="52"/>
        <end position="120"/>
    </location>
</feature>
<dbReference type="PANTHER" id="PTHR48112">
    <property type="entry name" value="HIGH MOBILITY GROUP PROTEIN DSP1"/>
    <property type="match status" value="1"/>
</dbReference>
<keyword evidence="1 2" id="KW-0238">DNA-binding</keyword>
<dbReference type="AlphaFoldDB" id="A0A8K0CD29"/>
<comment type="caution">
    <text evidence="5">The sequence shown here is derived from an EMBL/GenBank/DDBJ whole genome shotgun (WGS) entry which is preliminary data.</text>
</comment>
<dbReference type="PROSITE" id="PS50118">
    <property type="entry name" value="HMG_BOX_2"/>
    <property type="match status" value="2"/>
</dbReference>
<dbReference type="Gene3D" id="1.10.30.10">
    <property type="entry name" value="High mobility group box domain"/>
    <property type="match status" value="2"/>
</dbReference>
<name>A0A8K0CD29_IGNLU</name>
<proteinExistence type="predicted"/>
<evidence type="ECO:0000313" key="5">
    <source>
        <dbReference type="EMBL" id="KAF2883326.1"/>
    </source>
</evidence>
<dbReference type="Pfam" id="PF09011">
    <property type="entry name" value="HMG_box_2"/>
    <property type="match status" value="1"/>
</dbReference>
<dbReference type="GO" id="GO:0006357">
    <property type="term" value="P:regulation of transcription by RNA polymerase II"/>
    <property type="evidence" value="ECO:0007669"/>
    <property type="project" value="TreeGrafter"/>
</dbReference>
<organism evidence="5 6">
    <name type="scientific">Ignelater luminosus</name>
    <name type="common">Cucubano</name>
    <name type="synonym">Pyrophorus luminosus</name>
    <dbReference type="NCBI Taxonomy" id="2038154"/>
    <lineage>
        <taxon>Eukaryota</taxon>
        <taxon>Metazoa</taxon>
        <taxon>Ecdysozoa</taxon>
        <taxon>Arthropoda</taxon>
        <taxon>Hexapoda</taxon>
        <taxon>Insecta</taxon>
        <taxon>Pterygota</taxon>
        <taxon>Neoptera</taxon>
        <taxon>Endopterygota</taxon>
        <taxon>Coleoptera</taxon>
        <taxon>Polyphaga</taxon>
        <taxon>Elateriformia</taxon>
        <taxon>Elateroidea</taxon>
        <taxon>Elateridae</taxon>
        <taxon>Agrypninae</taxon>
        <taxon>Pyrophorini</taxon>
        <taxon>Ignelater</taxon>
    </lineage>
</organism>
<dbReference type="OrthoDB" id="5550281at2759"/>
<evidence type="ECO:0000256" key="1">
    <source>
        <dbReference type="ARBA" id="ARBA00023125"/>
    </source>
</evidence>
<feature type="region of interest" description="Disordered" evidence="3">
    <location>
        <begin position="130"/>
        <end position="157"/>
    </location>
</feature>
<dbReference type="Proteomes" id="UP000801492">
    <property type="component" value="Unassembled WGS sequence"/>
</dbReference>
<feature type="compositionally biased region" description="Basic residues" evidence="3">
    <location>
        <begin position="139"/>
        <end position="151"/>
    </location>
</feature>
<dbReference type="EMBL" id="VTPC01090436">
    <property type="protein sequence ID" value="KAF2883326.1"/>
    <property type="molecule type" value="Genomic_DNA"/>
</dbReference>
<gene>
    <name evidence="5" type="ORF">ILUMI_22828</name>
</gene>